<keyword evidence="1 6" id="KW-0540">Nuclease</keyword>
<accession>A0A4R1PMB4</accession>
<dbReference type="GO" id="GO:0006298">
    <property type="term" value="P:mismatch repair"/>
    <property type="evidence" value="ECO:0007669"/>
    <property type="project" value="UniProtKB-UniRule"/>
</dbReference>
<dbReference type="SUPFAM" id="SSF52980">
    <property type="entry name" value="Restriction endonuclease-like"/>
    <property type="match status" value="1"/>
</dbReference>
<keyword evidence="2 6" id="KW-0255">Endonuclease</keyword>
<protein>
    <recommendedName>
        <fullName evidence="6">Very short patch repair endonuclease</fullName>
        <ecNumber evidence="6">3.1.-.-</ecNumber>
    </recommendedName>
</protein>
<comment type="function">
    <text evidence="6">May nick specific sequences that contain T:G mispairs resulting from m5C-deamination.</text>
</comment>
<evidence type="ECO:0000256" key="6">
    <source>
        <dbReference type="PIRNR" id="PIRNR018267"/>
    </source>
</evidence>
<dbReference type="PIRSF" id="PIRSF018267">
    <property type="entry name" value="VSR_endonuc"/>
    <property type="match status" value="1"/>
</dbReference>
<evidence type="ECO:0000256" key="3">
    <source>
        <dbReference type="ARBA" id="ARBA00022763"/>
    </source>
</evidence>
<dbReference type="RefSeq" id="WP_132083735.1">
    <property type="nucleotide sequence ID" value="NZ_SLUI01000027.1"/>
</dbReference>
<keyword evidence="4 6" id="KW-0378">Hydrolase</keyword>
<dbReference type="EMBL" id="SLUI01000027">
    <property type="protein sequence ID" value="TCL31756.1"/>
    <property type="molecule type" value="Genomic_DNA"/>
</dbReference>
<comment type="caution">
    <text evidence="7">The sequence shown here is derived from an EMBL/GenBank/DDBJ whole genome shotgun (WGS) entry which is preliminary data.</text>
</comment>
<dbReference type="GO" id="GO:0004519">
    <property type="term" value="F:endonuclease activity"/>
    <property type="evidence" value="ECO:0007669"/>
    <property type="project" value="UniProtKB-KW"/>
</dbReference>
<dbReference type="GO" id="GO:0016787">
    <property type="term" value="F:hydrolase activity"/>
    <property type="evidence" value="ECO:0007669"/>
    <property type="project" value="UniProtKB-KW"/>
</dbReference>
<reference evidence="7 8" key="1">
    <citation type="submission" date="2019-03" db="EMBL/GenBank/DDBJ databases">
        <title>Genomic Encyclopedia of Type Strains, Phase IV (KMG-IV): sequencing the most valuable type-strain genomes for metagenomic binning, comparative biology and taxonomic classification.</title>
        <authorList>
            <person name="Goeker M."/>
        </authorList>
    </citation>
    <scope>NUCLEOTIDE SEQUENCE [LARGE SCALE GENOMIC DNA]</scope>
    <source>
        <strain evidence="7 8">DSM 15969</strain>
    </source>
</reference>
<dbReference type="OrthoDB" id="9801520at2"/>
<keyword evidence="5 6" id="KW-0234">DNA repair</keyword>
<dbReference type="Pfam" id="PF03852">
    <property type="entry name" value="Vsr"/>
    <property type="match status" value="1"/>
</dbReference>
<organism evidence="7 8">
    <name type="scientific">Anaerospora hongkongensis</name>
    <dbReference type="NCBI Taxonomy" id="244830"/>
    <lineage>
        <taxon>Bacteria</taxon>
        <taxon>Bacillati</taxon>
        <taxon>Bacillota</taxon>
        <taxon>Negativicutes</taxon>
        <taxon>Selenomonadales</taxon>
        <taxon>Sporomusaceae</taxon>
        <taxon>Anaerospora</taxon>
    </lineage>
</organism>
<dbReference type="InterPro" id="IPR004603">
    <property type="entry name" value="DNA_mismatch_endonuc_vsr"/>
</dbReference>
<dbReference type="EC" id="3.1.-.-" evidence="6"/>
<dbReference type="Gene3D" id="3.40.960.10">
    <property type="entry name" value="VSR Endonuclease"/>
    <property type="match status" value="1"/>
</dbReference>
<name>A0A4R1PMB4_9FIRM</name>
<dbReference type="CDD" id="cd00221">
    <property type="entry name" value="Vsr"/>
    <property type="match status" value="1"/>
</dbReference>
<dbReference type="NCBIfam" id="TIGR00632">
    <property type="entry name" value="vsr"/>
    <property type="match status" value="1"/>
</dbReference>
<dbReference type="InterPro" id="IPR011335">
    <property type="entry name" value="Restrct_endonuc-II-like"/>
</dbReference>
<dbReference type="AlphaFoldDB" id="A0A4R1PMB4"/>
<dbReference type="Proteomes" id="UP000295063">
    <property type="component" value="Unassembled WGS sequence"/>
</dbReference>
<evidence type="ECO:0000256" key="1">
    <source>
        <dbReference type="ARBA" id="ARBA00022722"/>
    </source>
</evidence>
<keyword evidence="8" id="KW-1185">Reference proteome</keyword>
<gene>
    <name evidence="7" type="ORF">EV210_1278</name>
</gene>
<proteinExistence type="inferred from homology"/>
<comment type="similarity">
    <text evidence="6">Belongs to the vsr family.</text>
</comment>
<keyword evidence="3 6" id="KW-0227">DNA damage</keyword>
<sequence>MDIWSREKRSEVMAKIKSKDTKPEKAVRSLLHRMGYRFRIHRKDLPGRPDIILPKYRAVIFVHGCFWHLHEGCRDGTVPKTGTGKWREKLENNVARDKRNIGQLEELGWRVLTLWECEIEKKPEEIRQRLEAFINEGRNCNKGGNSET</sequence>
<evidence type="ECO:0000256" key="2">
    <source>
        <dbReference type="ARBA" id="ARBA00022759"/>
    </source>
</evidence>
<evidence type="ECO:0000313" key="7">
    <source>
        <dbReference type="EMBL" id="TCL31756.1"/>
    </source>
</evidence>
<evidence type="ECO:0000313" key="8">
    <source>
        <dbReference type="Proteomes" id="UP000295063"/>
    </source>
</evidence>
<evidence type="ECO:0000256" key="4">
    <source>
        <dbReference type="ARBA" id="ARBA00022801"/>
    </source>
</evidence>
<evidence type="ECO:0000256" key="5">
    <source>
        <dbReference type="ARBA" id="ARBA00023204"/>
    </source>
</evidence>